<evidence type="ECO:0000313" key="3">
    <source>
        <dbReference type="EMBL" id="WBL78819.1"/>
    </source>
</evidence>
<accession>A0ABY7MMN5</accession>
<dbReference type="SMART" id="SM00382">
    <property type="entry name" value="AAA"/>
    <property type="match status" value="1"/>
</dbReference>
<dbReference type="Pfam" id="PF13481">
    <property type="entry name" value="AAA_25"/>
    <property type="match status" value="1"/>
</dbReference>
<feature type="region of interest" description="Disordered" evidence="1">
    <location>
        <begin position="508"/>
        <end position="538"/>
    </location>
</feature>
<evidence type="ECO:0000313" key="4">
    <source>
        <dbReference type="Proteomes" id="UP001179614"/>
    </source>
</evidence>
<dbReference type="RefSeq" id="WP_270164091.1">
    <property type="nucleotide sequence ID" value="NZ_CP089391.1"/>
</dbReference>
<feature type="domain" description="AAA+ ATPase" evidence="2">
    <location>
        <begin position="175"/>
        <end position="364"/>
    </location>
</feature>
<evidence type="ECO:0000256" key="1">
    <source>
        <dbReference type="SAM" id="MobiDB-lite"/>
    </source>
</evidence>
<sequence length="538" mass="57659">MNFHHSRAPLTADELKRRAEALSANSQASDHHQSHSGDEAVDTDHSDERQYGPTAAKILREVKRSVALASQDAKLAVFTEAAATLADAVASQWVPKNVMVDRLSEIAVAHGHFGRDQREIEELIGQYAERASTSTQKPEQAPSGSKPAKRRLIVHRASDLEPEKLVWVWPGRIPEGKLVLLGGPPGLGKSQLTAFMSATVSNGGHWPCGEGSTLPGDVIFMSAEDGVQDTIIPRLMAAGADRERVHIVSAATKPDGTGRKTFSLKTDVDLLEDMARKIGTVRLIIVDPISAYMGGSDGNGNVETREVLEPLADMANRLRIAVVAVTHLNKGGGGGNQSALNRFAGSIAFVAAARAAFAVIEDPEDDERRFLLQAKNNLGKKCKGLAFRLEQRLVGDDVMSSNVMFEGDHVSESIDEALSASENRGAKKGQSGGGKDDVMQFLRDILSAGPVDVLEVERQARAAALLEDDKRLSKSKAFRDARIELGIKSTRDGFGPGSRYVLEVPDASWAPKNPMGAPSQTRAPMDDLGAHGEAGGPR</sequence>
<feature type="region of interest" description="Disordered" evidence="1">
    <location>
        <begin position="130"/>
        <end position="149"/>
    </location>
</feature>
<dbReference type="Proteomes" id="UP001179614">
    <property type="component" value="Chromosome"/>
</dbReference>
<keyword evidence="4" id="KW-1185">Reference proteome</keyword>
<dbReference type="InterPro" id="IPR027417">
    <property type="entry name" value="P-loop_NTPase"/>
</dbReference>
<organism evidence="3 4">
    <name type="scientific">Bradyrhizobium xenonodulans</name>
    <dbReference type="NCBI Taxonomy" id="2736875"/>
    <lineage>
        <taxon>Bacteria</taxon>
        <taxon>Pseudomonadati</taxon>
        <taxon>Pseudomonadota</taxon>
        <taxon>Alphaproteobacteria</taxon>
        <taxon>Hyphomicrobiales</taxon>
        <taxon>Nitrobacteraceae</taxon>
        <taxon>Bradyrhizobium</taxon>
    </lineage>
</organism>
<evidence type="ECO:0000259" key="2">
    <source>
        <dbReference type="SMART" id="SM00382"/>
    </source>
</evidence>
<dbReference type="EMBL" id="CP089391">
    <property type="protein sequence ID" value="WBL78819.1"/>
    <property type="molecule type" value="Genomic_DNA"/>
</dbReference>
<feature type="region of interest" description="Disordered" evidence="1">
    <location>
        <begin position="1"/>
        <end position="49"/>
    </location>
</feature>
<protein>
    <submittedName>
        <fullName evidence="3">AAA family ATPase</fullName>
    </submittedName>
</protein>
<feature type="compositionally biased region" description="Basic and acidic residues" evidence="1">
    <location>
        <begin position="29"/>
        <end position="49"/>
    </location>
</feature>
<gene>
    <name evidence="3" type="ORF">I3J27_38825</name>
</gene>
<dbReference type="Gene3D" id="3.40.50.300">
    <property type="entry name" value="P-loop containing nucleotide triphosphate hydrolases"/>
    <property type="match status" value="1"/>
</dbReference>
<dbReference type="SUPFAM" id="SSF52540">
    <property type="entry name" value="P-loop containing nucleoside triphosphate hydrolases"/>
    <property type="match status" value="1"/>
</dbReference>
<name>A0ABY7MMN5_9BRAD</name>
<reference evidence="3" key="1">
    <citation type="submission" date="2021-12" db="EMBL/GenBank/DDBJ databases">
        <title>Bradyrhizobium xenonodulans sp. nov.</title>
        <authorList>
            <person name="Claassens R."/>
            <person name="Venter S.N."/>
            <person name="Beukes C.W."/>
            <person name="Stepkowski T."/>
            <person name="Steenkamp E.T."/>
        </authorList>
    </citation>
    <scope>NUCLEOTIDE SEQUENCE</scope>
    <source>
        <strain evidence="3">14AB</strain>
    </source>
</reference>
<proteinExistence type="predicted"/>
<dbReference type="InterPro" id="IPR003593">
    <property type="entry name" value="AAA+_ATPase"/>
</dbReference>